<feature type="region of interest" description="Disordered" evidence="1">
    <location>
        <begin position="486"/>
        <end position="534"/>
    </location>
</feature>
<feature type="compositionally biased region" description="Low complexity" evidence="1">
    <location>
        <begin position="272"/>
        <end position="281"/>
    </location>
</feature>
<dbReference type="AlphaFoldDB" id="A0A6A6UJH9"/>
<dbReference type="Pfam" id="PF12937">
    <property type="entry name" value="F-box-like"/>
    <property type="match status" value="1"/>
</dbReference>
<dbReference type="SUPFAM" id="SSF81383">
    <property type="entry name" value="F-box domain"/>
    <property type="match status" value="1"/>
</dbReference>
<feature type="domain" description="F-box" evidence="2">
    <location>
        <begin position="9"/>
        <end position="50"/>
    </location>
</feature>
<sequence>MATLLGQCHEVLHEILSNVLPGDLSNLSLSCKSFHTYIDGNWLLWRDVYLKNFDNPLIASQSDKIDWEDQLKRITTLEKLLKAEDKSIGDTELQACCETISQLAITASLQYESSNNVKFLESQLSQKDNKNLFILASNLFDVAREQKSTKSQALSNALAKVHCLYGTGADQLRSTGPHINKDAPPVRAHPYARSRVYDLRLYTEETKWGPWSDDGSMAVDWEKVECIMIDLAFNFQYITDRTHALMDVPWRVPFKGAQAGSYVDTLREEAPQLQSSSQDSQNDGLSVLLGQPDPSLDALDPYGVTGNWQRIVCFLDYSDFYYFNFSSVPPLTQRRPANYFQEAIRLILMRLHVTKIEKQGAGDMPIVHFKGTSRSMHQGWDPTSTSAIKGTVQLTPEKEVRWSTISTFQGEARWRSEGVQVGGIRSGRGVFGNWFEKDHDENGPAGPTAMWKITDQIDKNNSLTWRRCPHGGIQLASEGVEIAMPDLQSDPNETSDDEWEEVSESEEVIEEEPEEESTHSSSDIESKASGSGTS</sequence>
<reference evidence="3" key="1">
    <citation type="journal article" date="2020" name="Stud. Mycol.">
        <title>101 Dothideomycetes genomes: a test case for predicting lifestyles and emergence of pathogens.</title>
        <authorList>
            <person name="Haridas S."/>
            <person name="Albert R."/>
            <person name="Binder M."/>
            <person name="Bloem J."/>
            <person name="Labutti K."/>
            <person name="Salamov A."/>
            <person name="Andreopoulos B."/>
            <person name="Baker S."/>
            <person name="Barry K."/>
            <person name="Bills G."/>
            <person name="Bluhm B."/>
            <person name="Cannon C."/>
            <person name="Castanera R."/>
            <person name="Culley D."/>
            <person name="Daum C."/>
            <person name="Ezra D."/>
            <person name="Gonzalez J."/>
            <person name="Henrissat B."/>
            <person name="Kuo A."/>
            <person name="Liang C."/>
            <person name="Lipzen A."/>
            <person name="Lutzoni F."/>
            <person name="Magnuson J."/>
            <person name="Mondo S."/>
            <person name="Nolan M."/>
            <person name="Ohm R."/>
            <person name="Pangilinan J."/>
            <person name="Park H.-J."/>
            <person name="Ramirez L."/>
            <person name="Alfaro M."/>
            <person name="Sun H."/>
            <person name="Tritt A."/>
            <person name="Yoshinaga Y."/>
            <person name="Zwiers L.-H."/>
            <person name="Turgeon B."/>
            <person name="Goodwin S."/>
            <person name="Spatafora J."/>
            <person name="Crous P."/>
            <person name="Grigoriev I."/>
        </authorList>
    </citation>
    <scope>NUCLEOTIDE SEQUENCE</scope>
    <source>
        <strain evidence="3">CBS 115976</strain>
    </source>
</reference>
<dbReference type="EMBL" id="MU004232">
    <property type="protein sequence ID" value="KAF2671617.1"/>
    <property type="molecule type" value="Genomic_DNA"/>
</dbReference>
<accession>A0A6A6UJH9</accession>
<evidence type="ECO:0000313" key="3">
    <source>
        <dbReference type="EMBL" id="KAF2671617.1"/>
    </source>
</evidence>
<gene>
    <name evidence="3" type="ORF">BT63DRAFT_422158</name>
</gene>
<dbReference type="Proteomes" id="UP000799302">
    <property type="component" value="Unassembled WGS sequence"/>
</dbReference>
<feature type="compositionally biased region" description="Acidic residues" evidence="1">
    <location>
        <begin position="493"/>
        <end position="515"/>
    </location>
</feature>
<dbReference type="InterPro" id="IPR036047">
    <property type="entry name" value="F-box-like_dom_sf"/>
</dbReference>
<dbReference type="InterPro" id="IPR001810">
    <property type="entry name" value="F-box_dom"/>
</dbReference>
<evidence type="ECO:0000256" key="1">
    <source>
        <dbReference type="SAM" id="MobiDB-lite"/>
    </source>
</evidence>
<dbReference type="CDD" id="cd09917">
    <property type="entry name" value="F-box_SF"/>
    <property type="match status" value="1"/>
</dbReference>
<evidence type="ECO:0000259" key="2">
    <source>
        <dbReference type="Pfam" id="PF12937"/>
    </source>
</evidence>
<dbReference type="OrthoDB" id="3226064at2759"/>
<proteinExistence type="predicted"/>
<keyword evidence="4" id="KW-1185">Reference proteome</keyword>
<evidence type="ECO:0000313" key="4">
    <source>
        <dbReference type="Proteomes" id="UP000799302"/>
    </source>
</evidence>
<name>A0A6A6UJH9_9PEZI</name>
<feature type="region of interest" description="Disordered" evidence="1">
    <location>
        <begin position="267"/>
        <end position="287"/>
    </location>
</feature>
<organism evidence="3 4">
    <name type="scientific">Microthyrium microscopicum</name>
    <dbReference type="NCBI Taxonomy" id="703497"/>
    <lineage>
        <taxon>Eukaryota</taxon>
        <taxon>Fungi</taxon>
        <taxon>Dikarya</taxon>
        <taxon>Ascomycota</taxon>
        <taxon>Pezizomycotina</taxon>
        <taxon>Dothideomycetes</taxon>
        <taxon>Dothideomycetes incertae sedis</taxon>
        <taxon>Microthyriales</taxon>
        <taxon>Microthyriaceae</taxon>
        <taxon>Microthyrium</taxon>
    </lineage>
</organism>
<feature type="compositionally biased region" description="Basic and acidic residues" evidence="1">
    <location>
        <begin position="516"/>
        <end position="526"/>
    </location>
</feature>
<protein>
    <recommendedName>
        <fullName evidence="2">F-box domain-containing protein</fullName>
    </recommendedName>
</protein>